<dbReference type="EMBL" id="CADCWO010000264">
    <property type="protein sequence ID" value="CAA9590540.1"/>
    <property type="molecule type" value="Genomic_DNA"/>
</dbReference>
<dbReference type="InterPro" id="IPR030917">
    <property type="entry name" value="Cyanoexo_CrtB_assoc"/>
</dbReference>
<dbReference type="NCBIfam" id="TIGR04533">
    <property type="entry name" value="cyanosortB_assc"/>
    <property type="match status" value="1"/>
</dbReference>
<evidence type="ECO:0008006" key="2">
    <source>
        <dbReference type="Google" id="ProtNLM"/>
    </source>
</evidence>
<dbReference type="AlphaFoldDB" id="A0A6J4VZN3"/>
<sequence>MSRLKLLRHKQLSKTIILLCLLVLVGGAAVPSYITWQWPWTKPPQIATLNQLQSLGKTGVSLPGWRSLQAQTVKVGGRKWLAQVVQQETATVTASPVSAILLLLPQQNQTEQPQVEWTDVNGFEQWYVDSEGYRQFTTQFFPSGSLPANKPQAAKVTARFFRGWTQQQTYAVLQWYAWPQGGHPAPSHWFWSDQLTRWRSNFHSKVARRIPWVAVSLQVPIQPLGEVNQAWPLVQPLAEAIQGALMAGPLSSTP</sequence>
<proteinExistence type="predicted"/>
<name>A0A6J4VZN3_9CYAN</name>
<gene>
    <name evidence="1" type="ORF">AVDCRST_MAG81-5467</name>
</gene>
<reference evidence="1" key="1">
    <citation type="submission" date="2020-02" db="EMBL/GenBank/DDBJ databases">
        <authorList>
            <person name="Meier V. D."/>
        </authorList>
    </citation>
    <scope>NUCLEOTIDE SEQUENCE</scope>
    <source>
        <strain evidence="1">AVDCRST_MAG81</strain>
    </source>
</reference>
<evidence type="ECO:0000313" key="1">
    <source>
        <dbReference type="EMBL" id="CAA9590540.1"/>
    </source>
</evidence>
<protein>
    <recommendedName>
        <fullName evidence="2">Cyanoexosortase B system-associated protein</fullName>
    </recommendedName>
</protein>
<organism evidence="1">
    <name type="scientific">uncultured Synechococcales cyanobacterium</name>
    <dbReference type="NCBI Taxonomy" id="1936017"/>
    <lineage>
        <taxon>Bacteria</taxon>
        <taxon>Bacillati</taxon>
        <taxon>Cyanobacteriota</taxon>
        <taxon>Cyanophyceae</taxon>
        <taxon>Synechococcales</taxon>
        <taxon>environmental samples</taxon>
    </lineage>
</organism>
<accession>A0A6J4VZN3</accession>